<evidence type="ECO:0000256" key="3">
    <source>
        <dbReference type="ARBA" id="ARBA00022692"/>
    </source>
</evidence>
<dbReference type="GO" id="GO:0005886">
    <property type="term" value="C:plasma membrane"/>
    <property type="evidence" value="ECO:0007669"/>
    <property type="project" value="UniProtKB-SubCell"/>
</dbReference>
<keyword evidence="4 7" id="KW-1133">Transmembrane helix</keyword>
<dbReference type="PANTHER" id="PTHR30572">
    <property type="entry name" value="MEMBRANE COMPONENT OF TRANSPORTER-RELATED"/>
    <property type="match status" value="1"/>
</dbReference>
<dbReference type="RefSeq" id="WP_086349723.1">
    <property type="nucleotide sequence ID" value="NZ_CP147247.1"/>
</dbReference>
<evidence type="ECO:0000256" key="6">
    <source>
        <dbReference type="ARBA" id="ARBA00038076"/>
    </source>
</evidence>
<evidence type="ECO:0000256" key="1">
    <source>
        <dbReference type="ARBA" id="ARBA00004651"/>
    </source>
</evidence>
<protein>
    <recommendedName>
        <fullName evidence="13">Permease</fullName>
    </recommendedName>
</protein>
<evidence type="ECO:0000313" key="10">
    <source>
        <dbReference type="EMBL" id="OTP14591.1"/>
    </source>
</evidence>
<feature type="domain" description="ABC3 transporter permease C-terminal" evidence="8">
    <location>
        <begin position="299"/>
        <end position="422"/>
    </location>
</feature>
<gene>
    <name evidence="11" type="ORF">A5888_002132</name>
    <name evidence="10" type="ORF">A5888_002692</name>
</gene>
<evidence type="ECO:0000313" key="11">
    <source>
        <dbReference type="EMBL" id="WYJ90375.1"/>
    </source>
</evidence>
<reference evidence="10" key="1">
    <citation type="submission" date="2017-05" db="EMBL/GenBank/DDBJ databases">
        <title>The Genome Sequence of Enterococcus sp. 9E7_DIV0242.</title>
        <authorList>
            <consortium name="The Broad Institute Genomics Platform"/>
            <consortium name="The Broad Institute Genomic Center for Infectious Diseases"/>
            <person name="Earl A."/>
            <person name="Manson A."/>
            <person name="Schwartman J."/>
            <person name="Gilmore M."/>
            <person name="Abouelleil A."/>
            <person name="Cao P."/>
            <person name="Chapman S."/>
            <person name="Cusick C."/>
            <person name="Shea T."/>
            <person name="Young S."/>
            <person name="Neafsey D."/>
            <person name="Nusbaum C."/>
            <person name="Birren B."/>
        </authorList>
    </citation>
    <scope>NUCLEOTIDE SEQUENCE [LARGE SCALE GENOMIC DNA]</scope>
    <source>
        <strain evidence="10">9E7_DIV0242</strain>
    </source>
</reference>
<dbReference type="AlphaFoldDB" id="A0A242K4Y5"/>
<evidence type="ECO:0008006" key="13">
    <source>
        <dbReference type="Google" id="ProtNLM"/>
    </source>
</evidence>
<dbReference type="InterPro" id="IPR050250">
    <property type="entry name" value="Macrolide_Exporter_MacB"/>
</dbReference>
<feature type="transmembrane region" description="Helical" evidence="7">
    <location>
        <begin position="341"/>
        <end position="370"/>
    </location>
</feature>
<keyword evidence="12" id="KW-1185">Reference proteome</keyword>
<evidence type="ECO:0000259" key="9">
    <source>
        <dbReference type="Pfam" id="PF12704"/>
    </source>
</evidence>
<dbReference type="OrthoDB" id="9770036at2"/>
<dbReference type="EMBL" id="CP147247">
    <property type="protein sequence ID" value="WYJ90375.1"/>
    <property type="molecule type" value="Genomic_DNA"/>
</dbReference>
<evidence type="ECO:0000256" key="7">
    <source>
        <dbReference type="SAM" id="Phobius"/>
    </source>
</evidence>
<dbReference type="InterPro" id="IPR025857">
    <property type="entry name" value="MacB_PCD"/>
</dbReference>
<reference evidence="11" key="3">
    <citation type="submission" date="2024-03" db="EMBL/GenBank/DDBJ databases">
        <title>The Genome Sequence of Enterococcus sp. DIV0242b.</title>
        <authorList>
            <consortium name="The Broad Institute Genomics Platform"/>
            <consortium name="The Broad Institute Microbial Omics Core"/>
            <consortium name="The Broad Institute Genomic Center for Infectious Diseases"/>
            <person name="Earl A."/>
            <person name="Manson A."/>
            <person name="Gilmore M."/>
            <person name="Schwartman J."/>
            <person name="Shea T."/>
            <person name="Abouelleil A."/>
            <person name="Cao P."/>
            <person name="Chapman S."/>
            <person name="Cusick C."/>
            <person name="Young S."/>
            <person name="Neafsey D."/>
            <person name="Nusbaum C."/>
            <person name="Birren B."/>
        </authorList>
    </citation>
    <scope>NUCLEOTIDE SEQUENCE</scope>
    <source>
        <strain evidence="11">9E7_DIV0242</strain>
    </source>
</reference>
<dbReference type="Pfam" id="PF12704">
    <property type="entry name" value="MacB_PCD"/>
    <property type="match status" value="1"/>
</dbReference>
<organism evidence="10">
    <name type="scientific">Candidatus Enterococcus clewellii</name>
    <dbReference type="NCBI Taxonomy" id="1834193"/>
    <lineage>
        <taxon>Bacteria</taxon>
        <taxon>Bacillati</taxon>
        <taxon>Bacillota</taxon>
        <taxon>Bacilli</taxon>
        <taxon>Lactobacillales</taxon>
        <taxon>Enterococcaceae</taxon>
        <taxon>Enterococcus</taxon>
    </lineage>
</organism>
<dbReference type="Pfam" id="PF02687">
    <property type="entry name" value="FtsX"/>
    <property type="match status" value="1"/>
</dbReference>
<evidence type="ECO:0000313" key="12">
    <source>
        <dbReference type="Proteomes" id="UP000195141"/>
    </source>
</evidence>
<dbReference type="InterPro" id="IPR003838">
    <property type="entry name" value="ABC3_permease_C"/>
</dbReference>
<sequence length="429" mass="45858">MKITDILKSASSNLWRNKGRTILTIIAIFIGAFTITLTTGVNIGVNDYIDKQIGSVGGEDQLMVSPGADSLGVSVGGGDEPTEYDADKGSATEAEALTQKDLDKIKGIDGIKSVKPFLMLSPDYIEGESGKKYEFSVASSSDITIDLEEGKEVSTTGDAYEVNLAPEFVKSLGYSSAKDALNKKVKIAVTSQATGEQEVVDATIVGVRNVSLVQNGQSIISNGLANKIVEISEKGLPENMKDMYYMAFATMEKGYVGKTDKINKLKERLSDQDYSAMTVEDEIGMIRQVVNAITGVLTVFGAIALLAASFGIVNTLYMSVQDRTREIGLMKAMGMGSGKIFLSFSVEALLIGFWGSALGILGAMGAGALLNEYALKSFLEGMTGFTLLQFSIPSMIVIVLVIMLIAFLAGTLPARRAAKLDPIESLRYE</sequence>
<feature type="transmembrane region" description="Helical" evidence="7">
    <location>
        <begin position="21"/>
        <end position="45"/>
    </location>
</feature>
<feature type="transmembrane region" description="Helical" evidence="7">
    <location>
        <begin position="295"/>
        <end position="320"/>
    </location>
</feature>
<dbReference type="EMBL" id="NGMM01000004">
    <property type="protein sequence ID" value="OTP14591.1"/>
    <property type="molecule type" value="Genomic_DNA"/>
</dbReference>
<name>A0A242K4Y5_9ENTE</name>
<proteinExistence type="inferred from homology"/>
<accession>A0A242K4Y5</accession>
<dbReference type="PANTHER" id="PTHR30572:SF4">
    <property type="entry name" value="ABC TRANSPORTER PERMEASE YTRF"/>
    <property type="match status" value="1"/>
</dbReference>
<feature type="domain" description="MacB-like periplasmic core" evidence="9">
    <location>
        <begin position="21"/>
        <end position="210"/>
    </location>
</feature>
<feature type="transmembrane region" description="Helical" evidence="7">
    <location>
        <begin position="390"/>
        <end position="410"/>
    </location>
</feature>
<dbReference type="Proteomes" id="UP000195141">
    <property type="component" value="Chromosome"/>
</dbReference>
<comment type="similarity">
    <text evidence="6">Belongs to the ABC-4 integral membrane protein family.</text>
</comment>
<evidence type="ECO:0000259" key="8">
    <source>
        <dbReference type="Pfam" id="PF02687"/>
    </source>
</evidence>
<evidence type="ECO:0000256" key="4">
    <source>
        <dbReference type="ARBA" id="ARBA00022989"/>
    </source>
</evidence>
<keyword evidence="3 7" id="KW-0812">Transmembrane</keyword>
<comment type="subcellular location">
    <subcellularLocation>
        <location evidence="1">Cell membrane</location>
        <topology evidence="1">Multi-pass membrane protein</topology>
    </subcellularLocation>
</comment>
<keyword evidence="2" id="KW-1003">Cell membrane</keyword>
<keyword evidence="5 7" id="KW-0472">Membrane</keyword>
<reference evidence="11" key="2">
    <citation type="submission" date="2017-05" db="EMBL/GenBank/DDBJ databases">
        <authorList>
            <consortium name="The Broad Institute Genomics Platform"/>
            <consortium name="The Broad Institute Genomic Center for Infectious Diseases"/>
            <person name="Earl A."/>
            <person name="Manson A."/>
            <person name="Schwartman J."/>
            <person name="Gilmore M."/>
            <person name="Abouelleil A."/>
            <person name="Cao P."/>
            <person name="Chapman S."/>
            <person name="Cusick C."/>
            <person name="Shea T."/>
            <person name="Young S."/>
            <person name="Neafsey D."/>
            <person name="Nusbaum C."/>
            <person name="Birren B."/>
        </authorList>
    </citation>
    <scope>NUCLEOTIDE SEQUENCE</scope>
    <source>
        <strain evidence="11">9E7_DIV0242</strain>
    </source>
</reference>
<dbReference type="GO" id="GO:0022857">
    <property type="term" value="F:transmembrane transporter activity"/>
    <property type="evidence" value="ECO:0007669"/>
    <property type="project" value="TreeGrafter"/>
</dbReference>
<evidence type="ECO:0000256" key="2">
    <source>
        <dbReference type="ARBA" id="ARBA00022475"/>
    </source>
</evidence>
<evidence type="ECO:0000256" key="5">
    <source>
        <dbReference type="ARBA" id="ARBA00023136"/>
    </source>
</evidence>